<dbReference type="GO" id="GO:0003676">
    <property type="term" value="F:nucleic acid binding"/>
    <property type="evidence" value="ECO:0007669"/>
    <property type="project" value="InterPro"/>
</dbReference>
<name>N6TGY0_DENPD</name>
<gene>
    <name evidence="1" type="ORF">YQE_03884</name>
</gene>
<sequence length="205" mass="23597">MPGMMQFLPTQPHRTLIVREYLNEVGIQRLVWRLVCPDLNEPVWDQLKRRIRGRDPTPEDLAELENALWDNQEEMSQLLIQSNLAISAKPHIETDESVDIYLLLSQQFRVVLKSVNNLNDIIVALECGLALTCKAHNLELATESHEDSLKAYLEQTLIIYVDNVLENEQLEVTFYDNEGNKIDILSPDEGAYQNVEPLCQTLINR</sequence>
<dbReference type="OrthoDB" id="9989103at2759"/>
<reference evidence="1" key="1">
    <citation type="journal article" date="2013" name="Genome Biol.">
        <title>Draft genome of the mountain pine beetle, Dendroctonus ponderosae Hopkins, a major forest pest.</title>
        <authorList>
            <person name="Keeling C.I."/>
            <person name="Yuen M.M."/>
            <person name="Liao N.Y."/>
            <person name="Docking T.R."/>
            <person name="Chan S.K."/>
            <person name="Taylor G.A."/>
            <person name="Palmquist D.L."/>
            <person name="Jackman S.D."/>
            <person name="Nguyen A."/>
            <person name="Li M."/>
            <person name="Henderson H."/>
            <person name="Janes J.K."/>
            <person name="Zhao Y."/>
            <person name="Pandoh P."/>
            <person name="Moore R."/>
            <person name="Sperling F.A."/>
            <person name="Huber D.P."/>
            <person name="Birol I."/>
            <person name="Jones S.J."/>
            <person name="Bohlmann J."/>
        </authorList>
    </citation>
    <scope>NUCLEOTIDE SEQUENCE</scope>
</reference>
<accession>N6TGY0</accession>
<dbReference type="Gene3D" id="3.30.420.10">
    <property type="entry name" value="Ribonuclease H-like superfamily/Ribonuclease H"/>
    <property type="match status" value="1"/>
</dbReference>
<dbReference type="HOGENOM" id="CLU_1338780_0_0_1"/>
<organism evidence="1">
    <name type="scientific">Dendroctonus ponderosae</name>
    <name type="common">Mountain pine beetle</name>
    <dbReference type="NCBI Taxonomy" id="77166"/>
    <lineage>
        <taxon>Eukaryota</taxon>
        <taxon>Metazoa</taxon>
        <taxon>Ecdysozoa</taxon>
        <taxon>Arthropoda</taxon>
        <taxon>Hexapoda</taxon>
        <taxon>Insecta</taxon>
        <taxon>Pterygota</taxon>
        <taxon>Neoptera</taxon>
        <taxon>Endopterygota</taxon>
        <taxon>Coleoptera</taxon>
        <taxon>Polyphaga</taxon>
        <taxon>Cucujiformia</taxon>
        <taxon>Curculionidae</taxon>
        <taxon>Scolytinae</taxon>
        <taxon>Dendroctonus</taxon>
    </lineage>
</organism>
<evidence type="ECO:0000313" key="1">
    <source>
        <dbReference type="EMBL" id="ENN79679.1"/>
    </source>
</evidence>
<proteinExistence type="predicted"/>
<dbReference type="AlphaFoldDB" id="N6TGY0"/>
<protein>
    <submittedName>
        <fullName evidence="1">Uncharacterized protein</fullName>
    </submittedName>
</protein>
<feature type="non-terminal residue" evidence="1">
    <location>
        <position position="1"/>
    </location>
</feature>
<dbReference type="EMBL" id="KB740664">
    <property type="protein sequence ID" value="ENN79679.1"/>
    <property type="molecule type" value="Genomic_DNA"/>
</dbReference>
<dbReference type="InterPro" id="IPR036397">
    <property type="entry name" value="RNaseH_sf"/>
</dbReference>